<dbReference type="GO" id="GO:0006886">
    <property type="term" value="P:intracellular protein transport"/>
    <property type="evidence" value="ECO:0007669"/>
    <property type="project" value="TreeGrafter"/>
</dbReference>
<evidence type="ECO:0000256" key="1">
    <source>
        <dbReference type="ARBA" id="ARBA00004170"/>
    </source>
</evidence>
<dbReference type="GO" id="GO:0030906">
    <property type="term" value="C:retromer, cargo-selective complex"/>
    <property type="evidence" value="ECO:0007669"/>
    <property type="project" value="InterPro"/>
</dbReference>
<keyword evidence="9" id="KW-1185">Reference proteome</keyword>
<keyword evidence="4 6" id="KW-0653">Protein transport</keyword>
<dbReference type="GO" id="GO:0042147">
    <property type="term" value="P:retrograde transport, endosome to Golgi"/>
    <property type="evidence" value="ECO:0007669"/>
    <property type="project" value="InterPro"/>
</dbReference>
<dbReference type="GO" id="GO:0005770">
    <property type="term" value="C:late endosome"/>
    <property type="evidence" value="ECO:0007669"/>
    <property type="project" value="TreeGrafter"/>
</dbReference>
<name>A0A9N9WRK0_9DIPT</name>
<comment type="subcellular location">
    <subcellularLocation>
        <location evidence="1">Membrane</location>
        <topology evidence="1">Peripheral membrane protein</topology>
    </subcellularLocation>
</comment>
<feature type="region of interest" description="Disordered" evidence="7">
    <location>
        <begin position="1"/>
        <end position="22"/>
    </location>
</feature>
<evidence type="ECO:0000313" key="8">
    <source>
        <dbReference type="EMBL" id="CAG9802427.1"/>
    </source>
</evidence>
<organism evidence="8 9">
    <name type="scientific">Chironomus riparius</name>
    <dbReference type="NCBI Taxonomy" id="315576"/>
    <lineage>
        <taxon>Eukaryota</taxon>
        <taxon>Metazoa</taxon>
        <taxon>Ecdysozoa</taxon>
        <taxon>Arthropoda</taxon>
        <taxon>Hexapoda</taxon>
        <taxon>Insecta</taxon>
        <taxon>Pterygota</taxon>
        <taxon>Neoptera</taxon>
        <taxon>Endopterygota</taxon>
        <taxon>Diptera</taxon>
        <taxon>Nematocera</taxon>
        <taxon>Chironomoidea</taxon>
        <taxon>Chironomidae</taxon>
        <taxon>Chironominae</taxon>
        <taxon>Chironomus</taxon>
    </lineage>
</organism>
<dbReference type="InterPro" id="IPR042491">
    <property type="entry name" value="Vps35_C"/>
</dbReference>
<dbReference type="InterPro" id="IPR005378">
    <property type="entry name" value="Vps35"/>
</dbReference>
<dbReference type="Proteomes" id="UP001153620">
    <property type="component" value="Chromosome 2"/>
</dbReference>
<dbReference type="PIRSF" id="PIRSF009375">
    <property type="entry name" value="Retromer_Vps35"/>
    <property type="match status" value="1"/>
</dbReference>
<protein>
    <recommendedName>
        <fullName evidence="6">Vacuolar protein sorting-associated protein 35</fullName>
    </recommendedName>
</protein>
<proteinExistence type="inferred from homology"/>
<evidence type="ECO:0000313" key="9">
    <source>
        <dbReference type="Proteomes" id="UP001153620"/>
    </source>
</evidence>
<sequence length="811" mass="94028">MYMKSSTSGARNMLNSRSNSEDQLPIYPHSELEEKDIFLRESLVIVRNQSRLMKIYLDKGEFKEGLRCASNFLGELKTSYLQPKSYYELYMAIIQELHYLENYLYDQFSNFEQTENLYQLMQRPGNIVPRLYLLITVGLVYIKHDGSLTKSIMMDLVEMCRGVQDPLRGLFLRNYLLTLRSILPDTLPSSDSDDDDEWGNVNDSVDFILNNFTEMNKLWVRMQHAGHSSERSLREKEREELKILVGTNLVRLSQLDSVNTEIYQRTILPRILEQVISCRDAIAQEYLMDCIIQVFPDEFHLQTLDLFLKSCTRLQSEVNVKSILISLINRLAAYHQRNEELRADWVVPIKIHLFDVFSHQIAVIVRVRTEMSLEDRVGLQIALVNFAQNVHPDKIDCVDKAFETTNRLLENFGIYSRQVNEELYKLLWKCVDFYDDILVILMIKNFSKLISKLDFGYREELALHMIKKILKTESIIPTDDQVDVILEMLSPLIRDQNDEPEDGITFEAFSEQQEMVGCLIHQLKSDDLDMQFRILEVAVKHLKFGQTERIKITMPTVVFQLLKLAKKFKKNDENWNEKCQKVIAFCSLTIELIARAELPELALRLYLQAAMVAGEIGFSNYEAVAYDFMTKAFLIYEESISDLKEKVAAITMIISTTESMSFFNEDNAEPLRTNCAIAASKLLKKTDQCRSVLKCASLFWSGKNDNKEIRDEKRTLECLKKATRIASQCLGNVVQAQLYLELLNNYLLYFERGNSLITTSMFNQLITKINEVLPSLDKSEETTALEAHFQRTQARIKQKAGFEVSFSEIKI</sequence>
<evidence type="ECO:0000256" key="5">
    <source>
        <dbReference type="ARBA" id="ARBA00023136"/>
    </source>
</evidence>
<dbReference type="Pfam" id="PF03635">
    <property type="entry name" value="Vps35"/>
    <property type="match status" value="1"/>
</dbReference>
<reference evidence="8" key="2">
    <citation type="submission" date="2022-10" db="EMBL/GenBank/DDBJ databases">
        <authorList>
            <consortium name="ENA_rothamsted_submissions"/>
            <consortium name="culmorum"/>
            <person name="King R."/>
        </authorList>
    </citation>
    <scope>NUCLEOTIDE SEQUENCE</scope>
</reference>
<dbReference type="Gene3D" id="1.25.40.660">
    <property type="entry name" value="Vacuolar protein sorting-associated protein 35, helical subcomplex Vps35-C"/>
    <property type="match status" value="1"/>
</dbReference>
<dbReference type="EMBL" id="OU895878">
    <property type="protein sequence ID" value="CAG9802427.1"/>
    <property type="molecule type" value="Genomic_DNA"/>
</dbReference>
<reference evidence="8" key="1">
    <citation type="submission" date="2022-01" db="EMBL/GenBank/DDBJ databases">
        <authorList>
            <person name="King R."/>
        </authorList>
    </citation>
    <scope>NUCLEOTIDE SEQUENCE</scope>
</reference>
<dbReference type="AlphaFoldDB" id="A0A9N9WRK0"/>
<dbReference type="OrthoDB" id="10258141at2759"/>
<evidence type="ECO:0000256" key="7">
    <source>
        <dbReference type="SAM" id="MobiDB-lite"/>
    </source>
</evidence>
<evidence type="ECO:0000256" key="4">
    <source>
        <dbReference type="ARBA" id="ARBA00022927"/>
    </source>
</evidence>
<keyword evidence="5" id="KW-0472">Membrane</keyword>
<evidence type="ECO:0000256" key="3">
    <source>
        <dbReference type="ARBA" id="ARBA00022448"/>
    </source>
</evidence>
<gene>
    <name evidence="8" type="ORF">CHIRRI_LOCUS5338</name>
</gene>
<dbReference type="GO" id="GO:0005829">
    <property type="term" value="C:cytosol"/>
    <property type="evidence" value="ECO:0007669"/>
    <property type="project" value="GOC"/>
</dbReference>
<comment type="function">
    <text evidence="6">Plays a role in vesicular protein sorting.</text>
</comment>
<evidence type="ECO:0000256" key="2">
    <source>
        <dbReference type="ARBA" id="ARBA00006536"/>
    </source>
</evidence>
<evidence type="ECO:0000256" key="6">
    <source>
        <dbReference type="PIRNR" id="PIRNR009375"/>
    </source>
</evidence>
<keyword evidence="3 6" id="KW-0813">Transport</keyword>
<comment type="similarity">
    <text evidence="2 6">Belongs to the VPS35 family.</text>
</comment>
<accession>A0A9N9WRK0</accession>
<dbReference type="PANTHER" id="PTHR11099:SF0">
    <property type="entry name" value="VACUOLAR PROTEIN SORTING-ASSOCIATED PROTEIN 35"/>
    <property type="match status" value="1"/>
</dbReference>
<dbReference type="PANTHER" id="PTHR11099">
    <property type="entry name" value="VACUOLAR SORTING PROTEIN 35"/>
    <property type="match status" value="1"/>
</dbReference>